<organism evidence="2 3">
    <name type="scientific">Candidatus Venteria ishoeyi</name>
    <dbReference type="NCBI Taxonomy" id="1899563"/>
    <lineage>
        <taxon>Bacteria</taxon>
        <taxon>Pseudomonadati</taxon>
        <taxon>Pseudomonadota</taxon>
        <taxon>Gammaproteobacteria</taxon>
        <taxon>Thiotrichales</taxon>
        <taxon>Thiotrichaceae</taxon>
        <taxon>Venteria</taxon>
    </lineage>
</organism>
<reference evidence="2 3" key="1">
    <citation type="submission" date="2016-10" db="EMBL/GenBank/DDBJ databases">
        <authorList>
            <person name="de Groot N.N."/>
        </authorList>
    </citation>
    <scope>NUCLEOTIDE SEQUENCE [LARGE SCALE GENOMIC DNA]</scope>
    <source>
        <strain evidence="2">MBHS1</strain>
    </source>
</reference>
<dbReference type="PANTHER" id="PTHR24024">
    <property type="entry name" value="PULMONARY SURFACTANT-ASSOCIATED PROTEIN A"/>
    <property type="match status" value="1"/>
</dbReference>
<evidence type="ECO:0000313" key="3">
    <source>
        <dbReference type="Proteomes" id="UP000236724"/>
    </source>
</evidence>
<feature type="chain" id="PRO_5014951867" description="Short-chain collagen C4" evidence="1">
    <location>
        <begin position="22"/>
        <end position="262"/>
    </location>
</feature>
<evidence type="ECO:0000313" key="2">
    <source>
        <dbReference type="EMBL" id="SEH08904.1"/>
    </source>
</evidence>
<gene>
    <name evidence="2" type="ORF">MBHS_04797</name>
</gene>
<protein>
    <recommendedName>
        <fullName evidence="4">Short-chain collagen C4</fullName>
    </recommendedName>
</protein>
<keyword evidence="1" id="KW-0732">Signal</keyword>
<feature type="signal peptide" evidence="1">
    <location>
        <begin position="1"/>
        <end position="21"/>
    </location>
</feature>
<evidence type="ECO:0000256" key="1">
    <source>
        <dbReference type="SAM" id="SignalP"/>
    </source>
</evidence>
<sequence>MKNIFLVLSMSAAAVSFATQAAENCNGFSDADMNCFENGTTANADTVNANFKTLLDKVNTLQAQVNAASPAQGSGTGYTTYVRWGRKSCPGDAALVYKGYVAGGHHTQPGGSSKNLCLTDTPTFDNENVNDANHDRALIYGTEYQTGGGGIASLESLEQHDAPCAVCLKSQASVTLMVPGTLQCPENWNLEYQGYLMGEHHTHPHNNDVICVDKNPETIKDASTSPVDSNGNLWYPVEAECGSLPCPPYVQNRELSCVVCSR</sequence>
<dbReference type="PANTHER" id="PTHR24024:SF18">
    <property type="entry name" value="SHORT-CHAIN COLLAGEN C4-LIKE"/>
    <property type="match status" value="1"/>
</dbReference>
<name>A0A1H6FIR2_9GAMM</name>
<dbReference type="RefSeq" id="WP_103922414.1">
    <property type="nucleotide sequence ID" value="NZ_FMSV02000557.1"/>
</dbReference>
<dbReference type="GO" id="GO:0005615">
    <property type="term" value="C:extracellular space"/>
    <property type="evidence" value="ECO:0007669"/>
    <property type="project" value="TreeGrafter"/>
</dbReference>
<proteinExistence type="predicted"/>
<dbReference type="AlphaFoldDB" id="A0A1H6FIR2"/>
<dbReference type="Proteomes" id="UP000236724">
    <property type="component" value="Unassembled WGS sequence"/>
</dbReference>
<evidence type="ECO:0008006" key="4">
    <source>
        <dbReference type="Google" id="ProtNLM"/>
    </source>
</evidence>
<dbReference type="OrthoDB" id="9931433at2"/>
<keyword evidence="3" id="KW-1185">Reference proteome</keyword>
<dbReference type="EMBL" id="FMSV02000557">
    <property type="protein sequence ID" value="SEH08904.1"/>
    <property type="molecule type" value="Genomic_DNA"/>
</dbReference>
<accession>A0A1H6FIR2</accession>
<dbReference type="InterPro" id="IPR051077">
    <property type="entry name" value="Ca-dependent_lectin"/>
</dbReference>